<dbReference type="eggNOG" id="ENOG502Z9N1">
    <property type="taxonomic scope" value="Bacteria"/>
</dbReference>
<evidence type="ECO:0008006" key="3">
    <source>
        <dbReference type="Google" id="ProtNLM"/>
    </source>
</evidence>
<reference evidence="2" key="2">
    <citation type="submission" date="2010-01" db="EMBL/GenBank/DDBJ databases">
        <title>The complete genome of Conexibacter woesei DSM 14684.</title>
        <authorList>
            <consortium name="US DOE Joint Genome Institute (JGI-PGF)"/>
            <person name="Lucas S."/>
            <person name="Copeland A."/>
            <person name="Lapidus A."/>
            <person name="Glavina del Rio T."/>
            <person name="Dalin E."/>
            <person name="Tice H."/>
            <person name="Bruce D."/>
            <person name="Goodwin L."/>
            <person name="Pitluck S."/>
            <person name="Kyrpides N."/>
            <person name="Mavromatis K."/>
            <person name="Ivanova N."/>
            <person name="Mikhailova N."/>
            <person name="Chertkov O."/>
            <person name="Brettin T."/>
            <person name="Detter J.C."/>
            <person name="Han C."/>
            <person name="Larimer F."/>
            <person name="Land M."/>
            <person name="Hauser L."/>
            <person name="Markowitz V."/>
            <person name="Cheng J.-F."/>
            <person name="Hugenholtz P."/>
            <person name="Woyke T."/>
            <person name="Wu D."/>
            <person name="Pukall R."/>
            <person name="Steenblock K."/>
            <person name="Schneider S."/>
            <person name="Klenk H.-P."/>
            <person name="Eisen J.A."/>
        </authorList>
    </citation>
    <scope>NUCLEOTIDE SEQUENCE [LARGE SCALE GENOMIC DNA]</scope>
    <source>
        <strain evidence="2">DSM 14684 / CIP 108061 / JCM 11494 / NBRC 100937 / ID131577</strain>
    </source>
</reference>
<dbReference type="Proteomes" id="UP000008229">
    <property type="component" value="Chromosome"/>
</dbReference>
<dbReference type="OrthoDB" id="190426at2"/>
<dbReference type="HOGENOM" id="CLU_076871_1_0_11"/>
<dbReference type="EMBL" id="CP001854">
    <property type="protein sequence ID" value="ADB52502.1"/>
    <property type="molecule type" value="Genomic_DNA"/>
</dbReference>
<sequence length="238" mass="25554">MIVRDDLVIGQPSHAWVTSQIGRAWGNAAHPAAEPFEPMIVAAVQHDVGWVEADLAPQLNPETGRPRGFLQMPRADHLRIWSASPRWLLTQSRYAALIVSRHGTSLYDRVVPEPEQAEAIAAHLAEQRALQAVLSVGLDMEQVARNGALLRTWDAISLALCHGVMPAQAGEFSLSAGGAAGAGDGVAVRLDPWPFGRERVEIACEGRALPGTFTSEAELREAFAAAPAVALRWTLVPA</sequence>
<reference evidence="1 2" key="1">
    <citation type="journal article" date="2010" name="Stand. Genomic Sci.">
        <title>Complete genome sequence of Conexibacter woesei type strain (ID131577).</title>
        <authorList>
            <person name="Pukall R."/>
            <person name="Lapidus A."/>
            <person name="Glavina Del Rio T."/>
            <person name="Copeland A."/>
            <person name="Tice H."/>
            <person name="Cheng J.-F."/>
            <person name="Lucas S."/>
            <person name="Chen F."/>
            <person name="Nolan M."/>
            <person name="Bruce D."/>
            <person name="Goodwin L."/>
            <person name="Pitluck S."/>
            <person name="Mavromatis K."/>
            <person name="Ivanova N."/>
            <person name="Ovchinnikova G."/>
            <person name="Pati A."/>
            <person name="Chen A."/>
            <person name="Palaniappan K."/>
            <person name="Land M."/>
            <person name="Hauser L."/>
            <person name="Chang Y.-J."/>
            <person name="Jeffries C.D."/>
            <person name="Chain P."/>
            <person name="Meincke L."/>
            <person name="Sims D."/>
            <person name="Brettin T."/>
            <person name="Detter J.C."/>
            <person name="Rohde M."/>
            <person name="Goeker M."/>
            <person name="Bristow J."/>
            <person name="Eisen J.A."/>
            <person name="Markowitz V."/>
            <person name="Kyrpides N.C."/>
            <person name="Klenk H.-P."/>
            <person name="Hugenholtz P."/>
        </authorList>
    </citation>
    <scope>NUCLEOTIDE SEQUENCE [LARGE SCALE GENOMIC DNA]</scope>
    <source>
        <strain evidence="2">DSM 14684 / CIP 108061 / JCM 11494 / NBRC 100937 / ID131577</strain>
    </source>
</reference>
<accession>D3F4P5</accession>
<gene>
    <name evidence="1" type="ordered locus">Cwoe_4087</name>
</gene>
<dbReference type="Pfam" id="PF13030">
    <property type="entry name" value="DUF3891"/>
    <property type="match status" value="1"/>
</dbReference>
<keyword evidence="2" id="KW-1185">Reference proteome</keyword>
<dbReference type="STRING" id="469383.Cwoe_4087"/>
<dbReference type="InterPro" id="IPR024992">
    <property type="entry name" value="DUF3891"/>
</dbReference>
<protein>
    <recommendedName>
        <fullName evidence="3">DUF3891 domain-containing protein</fullName>
    </recommendedName>
</protein>
<organism evidence="1 2">
    <name type="scientific">Conexibacter woesei (strain DSM 14684 / CCUG 47730 / CIP 108061 / JCM 11494 / NBRC 100937 / ID131577)</name>
    <dbReference type="NCBI Taxonomy" id="469383"/>
    <lineage>
        <taxon>Bacteria</taxon>
        <taxon>Bacillati</taxon>
        <taxon>Actinomycetota</taxon>
        <taxon>Thermoleophilia</taxon>
        <taxon>Solirubrobacterales</taxon>
        <taxon>Conexibacteraceae</taxon>
        <taxon>Conexibacter</taxon>
    </lineage>
</organism>
<evidence type="ECO:0000313" key="2">
    <source>
        <dbReference type="Proteomes" id="UP000008229"/>
    </source>
</evidence>
<dbReference type="RefSeq" id="WP_012935553.1">
    <property type="nucleotide sequence ID" value="NC_013739.1"/>
</dbReference>
<proteinExistence type="predicted"/>
<evidence type="ECO:0000313" key="1">
    <source>
        <dbReference type="EMBL" id="ADB52502.1"/>
    </source>
</evidence>
<dbReference type="AlphaFoldDB" id="D3F4P5"/>
<dbReference type="KEGG" id="cwo:Cwoe_4087"/>
<name>D3F4P5_CONWI</name>